<reference evidence="3" key="1">
    <citation type="journal article" date="2014" name="Int. J. Syst. Evol. Microbiol.">
        <title>Complete genome sequence of Corynebacterium casei LMG S-19264T (=DSM 44701T), isolated from a smear-ripened cheese.</title>
        <authorList>
            <consortium name="US DOE Joint Genome Institute (JGI-PGF)"/>
            <person name="Walter F."/>
            <person name="Albersmeier A."/>
            <person name="Kalinowski J."/>
            <person name="Ruckert C."/>
        </authorList>
    </citation>
    <scope>NUCLEOTIDE SEQUENCE</scope>
    <source>
        <strain evidence="3">CGMCC 1.12187</strain>
    </source>
</reference>
<evidence type="ECO:0000313" key="3">
    <source>
        <dbReference type="EMBL" id="GGG56675.1"/>
    </source>
</evidence>
<protein>
    <recommendedName>
        <fullName evidence="2">Peptidase S1 domain-containing protein</fullName>
    </recommendedName>
</protein>
<dbReference type="InterPro" id="IPR001314">
    <property type="entry name" value="Peptidase_S1A"/>
</dbReference>
<dbReference type="GO" id="GO:0006508">
    <property type="term" value="P:proteolysis"/>
    <property type="evidence" value="ECO:0007669"/>
    <property type="project" value="InterPro"/>
</dbReference>
<dbReference type="RefSeq" id="WP_188536643.1">
    <property type="nucleotide sequence ID" value="NZ_BMEQ01000008.1"/>
</dbReference>
<dbReference type="EMBL" id="BMEQ01000008">
    <property type="protein sequence ID" value="GGG56675.1"/>
    <property type="molecule type" value="Genomic_DNA"/>
</dbReference>
<dbReference type="SMART" id="SM00020">
    <property type="entry name" value="Tryp_SPc"/>
    <property type="match status" value="1"/>
</dbReference>
<dbReference type="AlphaFoldDB" id="A0A917GTD1"/>
<dbReference type="GO" id="GO:0004252">
    <property type="term" value="F:serine-type endopeptidase activity"/>
    <property type="evidence" value="ECO:0007669"/>
    <property type="project" value="InterPro"/>
</dbReference>
<dbReference type="InterPro" id="IPR006311">
    <property type="entry name" value="TAT_signal"/>
</dbReference>
<gene>
    <name evidence="3" type="ORF">GCM10011374_19410</name>
</gene>
<name>A0A917GTD1_9MICC</name>
<keyword evidence="4" id="KW-1185">Reference proteome</keyword>
<dbReference type="Proteomes" id="UP000638848">
    <property type="component" value="Unassembled WGS sequence"/>
</dbReference>
<dbReference type="PRINTS" id="PR00722">
    <property type="entry name" value="CHYMOTRYPSIN"/>
</dbReference>
<dbReference type="PROSITE" id="PS00134">
    <property type="entry name" value="TRYPSIN_HIS"/>
    <property type="match status" value="1"/>
</dbReference>
<comment type="caution">
    <text evidence="3">The sequence shown here is derived from an EMBL/GenBank/DDBJ whole genome shotgun (WGS) entry which is preliminary data.</text>
</comment>
<dbReference type="Pfam" id="PF00089">
    <property type="entry name" value="Trypsin"/>
    <property type="match status" value="2"/>
</dbReference>
<keyword evidence="1" id="KW-0732">Signal</keyword>
<sequence>MPSRTRRALAAPAVAAGLLAAALAAVPSAGAVTGGVPDGQAHPAVAVLLVGDGRGTQRCSATLVSPTVLLTAAHCVQDRVGLAAVSFESALAGTAAELSALPYPEDPARGYRAADLAGRDDWHAGTAHAHPEYSGFTDAQRWLDVGVVVLDEPVPGPAPAALAPEGLLDGRPARELNGELFTVVGYGSEVRADGSGRPLGEDVPLLRRSAQVAAQRLAPQLLMVQGNAHDARGTGGPCTGDSGGPALDADGRIVAVTSWSSTPLCRSRAGLQRVDVPQVQDWLAGHGVPVAGAGA</sequence>
<dbReference type="Gene3D" id="2.40.10.10">
    <property type="entry name" value="Trypsin-like serine proteases"/>
    <property type="match status" value="1"/>
</dbReference>
<feature type="domain" description="Peptidase S1" evidence="2">
    <location>
        <begin position="32"/>
        <end position="283"/>
    </location>
</feature>
<organism evidence="3 4">
    <name type="scientific">Kocuria dechangensis</name>
    <dbReference type="NCBI Taxonomy" id="1176249"/>
    <lineage>
        <taxon>Bacteria</taxon>
        <taxon>Bacillati</taxon>
        <taxon>Actinomycetota</taxon>
        <taxon>Actinomycetes</taxon>
        <taxon>Micrococcales</taxon>
        <taxon>Micrococcaceae</taxon>
        <taxon>Kocuria</taxon>
    </lineage>
</organism>
<reference evidence="3" key="2">
    <citation type="submission" date="2020-09" db="EMBL/GenBank/DDBJ databases">
        <authorList>
            <person name="Sun Q."/>
            <person name="Zhou Y."/>
        </authorList>
    </citation>
    <scope>NUCLEOTIDE SEQUENCE</scope>
    <source>
        <strain evidence="3">CGMCC 1.12187</strain>
    </source>
</reference>
<dbReference type="InterPro" id="IPR018114">
    <property type="entry name" value="TRYPSIN_HIS"/>
</dbReference>
<dbReference type="InterPro" id="IPR001254">
    <property type="entry name" value="Trypsin_dom"/>
</dbReference>
<feature type="chain" id="PRO_5038008598" description="Peptidase S1 domain-containing protein" evidence="1">
    <location>
        <begin position="32"/>
        <end position="295"/>
    </location>
</feature>
<evidence type="ECO:0000256" key="1">
    <source>
        <dbReference type="SAM" id="SignalP"/>
    </source>
</evidence>
<dbReference type="InterPro" id="IPR009003">
    <property type="entry name" value="Peptidase_S1_PA"/>
</dbReference>
<dbReference type="InterPro" id="IPR043504">
    <property type="entry name" value="Peptidase_S1_PA_chymotrypsin"/>
</dbReference>
<evidence type="ECO:0000259" key="2">
    <source>
        <dbReference type="PROSITE" id="PS50240"/>
    </source>
</evidence>
<accession>A0A917GTD1</accession>
<dbReference type="PROSITE" id="PS50240">
    <property type="entry name" value="TRYPSIN_DOM"/>
    <property type="match status" value="1"/>
</dbReference>
<dbReference type="PANTHER" id="PTHR24260:SF136">
    <property type="entry name" value="GH08193P-RELATED"/>
    <property type="match status" value="1"/>
</dbReference>
<dbReference type="PANTHER" id="PTHR24260">
    <property type="match status" value="1"/>
</dbReference>
<evidence type="ECO:0000313" key="4">
    <source>
        <dbReference type="Proteomes" id="UP000638848"/>
    </source>
</evidence>
<dbReference type="SUPFAM" id="SSF50494">
    <property type="entry name" value="Trypsin-like serine proteases"/>
    <property type="match status" value="1"/>
</dbReference>
<dbReference type="InterPro" id="IPR051333">
    <property type="entry name" value="CLIP_Serine_Protease"/>
</dbReference>
<dbReference type="PROSITE" id="PS51318">
    <property type="entry name" value="TAT"/>
    <property type="match status" value="1"/>
</dbReference>
<proteinExistence type="predicted"/>
<feature type="signal peptide" evidence="1">
    <location>
        <begin position="1"/>
        <end position="31"/>
    </location>
</feature>